<protein>
    <recommendedName>
        <fullName evidence="3">Ornithine cyclodeaminase</fullName>
    </recommendedName>
</protein>
<dbReference type="SUPFAM" id="SSF51735">
    <property type="entry name" value="NAD(P)-binding Rossmann-fold domains"/>
    <property type="match status" value="1"/>
</dbReference>
<proteinExistence type="predicted"/>
<reference evidence="1 2" key="1">
    <citation type="submission" date="2020-12" db="EMBL/GenBank/DDBJ databases">
        <title>WGS of Legionella: environmental sample.</title>
        <authorList>
            <person name="Cristino S."/>
            <person name="Girolamini L."/>
            <person name="Salaris S."/>
            <person name="Pascale M.R."/>
            <person name="Mazzotta M."/>
            <person name="Orsini M."/>
            <person name="Grottola A."/>
        </authorList>
    </citation>
    <scope>NUCLEOTIDE SEQUENCE [LARGE SCALE GENOMIC DNA]</scope>
    <source>
        <strain evidence="1 2">30cs62</strain>
    </source>
</reference>
<accession>A0ABS1WCT8</accession>
<dbReference type="PANTHER" id="PTHR13812:SF19">
    <property type="entry name" value="KETIMINE REDUCTASE MU-CRYSTALLIN"/>
    <property type="match status" value="1"/>
</dbReference>
<keyword evidence="2" id="KW-1185">Reference proteome</keyword>
<dbReference type="Proteomes" id="UP000809910">
    <property type="component" value="Unassembled WGS sequence"/>
</dbReference>
<dbReference type="PANTHER" id="PTHR13812">
    <property type="entry name" value="KETIMINE REDUCTASE MU-CRYSTALLIN"/>
    <property type="match status" value="1"/>
</dbReference>
<gene>
    <name evidence="1" type="ORF">I5282_11390</name>
</gene>
<sequence>MTCFEQLQDAVSGADIICTATSSTEPLLTWSHLKKQVHINAVGSHTPAIREIVNDVLANSIVIVDQLDAALKEAGEVVSALQEEWIQRNDIVELGSLVSSKEHQVNSRTTVFKSVGLAIQDVSIAHAVYVNALAKGLGTHVNLM</sequence>
<comment type="caution">
    <text evidence="1">The sequence shown here is derived from an EMBL/GenBank/DDBJ whole genome shotgun (WGS) entry which is preliminary data.</text>
</comment>
<evidence type="ECO:0008006" key="3">
    <source>
        <dbReference type="Google" id="ProtNLM"/>
    </source>
</evidence>
<evidence type="ECO:0000313" key="2">
    <source>
        <dbReference type="Proteomes" id="UP000809910"/>
    </source>
</evidence>
<evidence type="ECO:0000313" key="1">
    <source>
        <dbReference type="EMBL" id="MBL7527174.1"/>
    </source>
</evidence>
<dbReference type="RefSeq" id="WP_203108083.1">
    <property type="nucleotide sequence ID" value="NZ_JADOBG010000003.1"/>
</dbReference>
<dbReference type="Gene3D" id="3.40.50.720">
    <property type="entry name" value="NAD(P)-binding Rossmann-like Domain"/>
    <property type="match status" value="1"/>
</dbReference>
<dbReference type="EMBL" id="JADWVN010000021">
    <property type="protein sequence ID" value="MBL7527174.1"/>
    <property type="molecule type" value="Genomic_DNA"/>
</dbReference>
<dbReference type="InterPro" id="IPR003462">
    <property type="entry name" value="ODC_Mu_crystall"/>
</dbReference>
<dbReference type="InterPro" id="IPR036291">
    <property type="entry name" value="NAD(P)-bd_dom_sf"/>
</dbReference>
<name>A0ABS1WCT8_9GAMM</name>
<dbReference type="Pfam" id="PF02423">
    <property type="entry name" value="OCD_Mu_crystall"/>
    <property type="match status" value="1"/>
</dbReference>
<organism evidence="1 2">
    <name type="scientific">Legionella bononiensis</name>
    <dbReference type="NCBI Taxonomy" id="2793102"/>
    <lineage>
        <taxon>Bacteria</taxon>
        <taxon>Pseudomonadati</taxon>
        <taxon>Pseudomonadota</taxon>
        <taxon>Gammaproteobacteria</taxon>
        <taxon>Legionellales</taxon>
        <taxon>Legionellaceae</taxon>
        <taxon>Legionella</taxon>
    </lineage>
</organism>